<feature type="compositionally biased region" description="Basic residues" evidence="1">
    <location>
        <begin position="782"/>
        <end position="794"/>
    </location>
</feature>
<feature type="compositionally biased region" description="Low complexity" evidence="1">
    <location>
        <begin position="352"/>
        <end position="363"/>
    </location>
</feature>
<evidence type="ECO:0000256" key="2">
    <source>
        <dbReference type="SAM" id="Phobius"/>
    </source>
</evidence>
<accession>A0A1X9QDS9</accession>
<gene>
    <name evidence="3" type="primary">g13747</name>
</gene>
<keyword evidence="2" id="KW-0472">Membrane</keyword>
<keyword evidence="2" id="KW-0812">Transmembrane</keyword>
<dbReference type="AlphaFoldDB" id="A0A1X9QDS9"/>
<organism evidence="3">
    <name type="scientific">Lobosphaera incisa</name>
    <dbReference type="NCBI Taxonomy" id="312850"/>
    <lineage>
        <taxon>Eukaryota</taxon>
        <taxon>Viridiplantae</taxon>
        <taxon>Chlorophyta</taxon>
        <taxon>core chlorophytes</taxon>
        <taxon>Trebouxiophyceae</taxon>
        <taxon>Trebouxiales</taxon>
        <taxon>Trebouxiaceae</taxon>
        <taxon>Lobosphaera</taxon>
    </lineage>
</organism>
<protein>
    <submittedName>
        <fullName evidence="3">Lipid body protein</fullName>
    </submittedName>
</protein>
<feature type="compositionally biased region" description="Low complexity" evidence="1">
    <location>
        <begin position="795"/>
        <end position="805"/>
    </location>
</feature>
<dbReference type="EMBL" id="KY346885">
    <property type="protein sequence ID" value="ARQ20727.1"/>
    <property type="molecule type" value="mRNA"/>
</dbReference>
<evidence type="ECO:0000256" key="1">
    <source>
        <dbReference type="SAM" id="MobiDB-lite"/>
    </source>
</evidence>
<name>A0A1X9QDS9_9CHLO</name>
<feature type="region of interest" description="Disordered" evidence="1">
    <location>
        <begin position="198"/>
        <end position="408"/>
    </location>
</feature>
<feature type="transmembrane region" description="Helical" evidence="2">
    <location>
        <begin position="127"/>
        <end position="155"/>
    </location>
</feature>
<feature type="region of interest" description="Disordered" evidence="1">
    <location>
        <begin position="430"/>
        <end position="491"/>
    </location>
</feature>
<feature type="compositionally biased region" description="Low complexity" evidence="1">
    <location>
        <begin position="262"/>
        <end position="273"/>
    </location>
</feature>
<feature type="compositionally biased region" description="Low complexity" evidence="1">
    <location>
        <begin position="470"/>
        <end position="483"/>
    </location>
</feature>
<feature type="compositionally biased region" description="Polar residues" evidence="1">
    <location>
        <begin position="237"/>
        <end position="261"/>
    </location>
</feature>
<keyword evidence="2" id="KW-1133">Transmembrane helix</keyword>
<feature type="region of interest" description="Disordered" evidence="1">
    <location>
        <begin position="498"/>
        <end position="517"/>
    </location>
</feature>
<evidence type="ECO:0000313" key="3">
    <source>
        <dbReference type="EMBL" id="ARQ20727.1"/>
    </source>
</evidence>
<feature type="transmembrane region" description="Helical" evidence="2">
    <location>
        <begin position="71"/>
        <end position="92"/>
    </location>
</feature>
<reference evidence="3" key="1">
    <citation type="submission" date="2016-12" db="EMBL/GenBank/DDBJ databases">
        <title>Lipid Body Proteins in Lobosphaera incisa.</title>
        <authorList>
            <person name="Siegler H."/>
            <person name="Valerius O."/>
            <person name="Ischebeck T."/>
            <person name="Tourasse N."/>
            <person name="Vallon O."/>
            <person name="Khozin-Goldberg I."/>
            <person name="Braus G."/>
            <person name="Feussner I."/>
        </authorList>
    </citation>
    <scope>NUCLEOTIDE SEQUENCE</scope>
    <source>
        <strain evidence="3">SAG2468</strain>
    </source>
</reference>
<feature type="transmembrane region" description="Helical" evidence="2">
    <location>
        <begin position="98"/>
        <end position="120"/>
    </location>
</feature>
<feature type="region of interest" description="Disordered" evidence="1">
    <location>
        <begin position="753"/>
        <end position="805"/>
    </location>
</feature>
<feature type="compositionally biased region" description="Polar residues" evidence="1">
    <location>
        <begin position="319"/>
        <end position="332"/>
    </location>
</feature>
<proteinExistence type="evidence at transcript level"/>
<feature type="compositionally biased region" description="Low complexity" evidence="1">
    <location>
        <begin position="448"/>
        <end position="458"/>
    </location>
</feature>
<sequence>MTKSTSSRSARDVAFSVFEVTTAVMYGVYENTLAGVVPYFVPDRTREALFQLFCELRTNSPKDKRFLKKHLAAFVPETVTGWIAIASSALYATSVVAGSLFMLAGLASAALFSCVGIVLVTGSFAGVALAFLALGLLCAACITGVMGTATAFGYLSALTGSAAWQFVSQHVFGGASLVPDSIRDLPISRHAGKIFGSTASAHKQSDTKRASARASAQQPPSAPQPPKLQPLSQQQAFGSMQTQDEAQCTGKQPTAGQAPSEPQQAKHAKQPAPAELPQPVSSVASVKAPDGPTTPAPSDTKPAVALPTTVPQLALPTPGSRSTAVQPPSSFRISIDSAPSGDSAETGASSRAADANDAGQDAQPETDAQHAQHVKQPAPAELAKPPTTEPTAEVVSEQPKAAPKVAFADPQQAITASSASAEQLYQIKPSAVDQQPVTARHGTAATEAQQAKHAQQPAPAEPGKPPRSETPAAAAAPAAQQTQRSVPEPIDVHIIGDADAAQAGPPPGAAPATRSNASKSQELFADLADTAVVEAIDDAPHEIDASVALNSALKTGTAQAAVVEGPAPAIQASASATHSDDTGFLTGAKGVAPNYLSTPDSNSKLPAGLQTSLPASIDTQPAPFSFVVPEPATAAPHTSSAAVLTGLRSADVAPQGPHLAAHADQPAAPIFGHSAAQQPQQADTQAPASAMGFSAPSVHDNILFDLPRAGSNTPMLSDTKPPVALSALPQPTAAIPDATTTTVQPVTSFRISIDSGDSAHTGASDPLVRSESEGSEVSASGRPKRMSSKNRRKAQAAALAASAEQ</sequence>